<accession>A0A0S1SVG5</accession>
<dbReference type="InterPro" id="IPR046357">
    <property type="entry name" value="PPIase_dom_sf"/>
</dbReference>
<dbReference type="Pfam" id="PF13616">
    <property type="entry name" value="Rotamase_3"/>
    <property type="match status" value="1"/>
</dbReference>
<feature type="transmembrane region" description="Helical" evidence="9">
    <location>
        <begin position="763"/>
        <end position="784"/>
    </location>
</feature>
<dbReference type="SUPFAM" id="SSF82866">
    <property type="entry name" value="Multidrug efflux transporter AcrB transmembrane domain"/>
    <property type="match status" value="1"/>
</dbReference>
<dbReference type="GO" id="GO:0065002">
    <property type="term" value="P:intracellular protein transmembrane transport"/>
    <property type="evidence" value="ECO:0007669"/>
    <property type="project" value="UniProtKB-UniRule"/>
</dbReference>
<keyword evidence="10" id="KW-0697">Rotamase</keyword>
<dbReference type="InterPro" id="IPR022813">
    <property type="entry name" value="SecD/SecF_arch_bac"/>
</dbReference>
<dbReference type="HAMAP" id="MF_01463_B">
    <property type="entry name" value="SecD_B"/>
    <property type="match status" value="1"/>
</dbReference>
<keyword evidence="7 9" id="KW-0811">Translocation</keyword>
<feature type="transmembrane region" description="Helical" evidence="9">
    <location>
        <begin position="683"/>
        <end position="707"/>
    </location>
</feature>
<evidence type="ECO:0000256" key="6">
    <source>
        <dbReference type="ARBA" id="ARBA00022989"/>
    </source>
</evidence>
<dbReference type="GO" id="GO:0006605">
    <property type="term" value="P:protein targeting"/>
    <property type="evidence" value="ECO:0007669"/>
    <property type="project" value="UniProtKB-UniRule"/>
</dbReference>
<keyword evidence="3 9" id="KW-1003">Cell membrane</keyword>
<dbReference type="Gene3D" id="3.10.50.40">
    <property type="match status" value="1"/>
</dbReference>
<evidence type="ECO:0000256" key="8">
    <source>
        <dbReference type="ARBA" id="ARBA00023136"/>
    </source>
</evidence>
<comment type="subunit">
    <text evidence="9">Forms a complex with SecF. Part of the essential Sec protein translocation apparatus which comprises SecA, SecYEG and auxiliary proteins SecDF. Other proteins may also be involved.</text>
</comment>
<protein>
    <recommendedName>
        <fullName evidence="9">Protein translocase subunit SecD</fullName>
    </recommendedName>
</protein>
<evidence type="ECO:0000313" key="12">
    <source>
        <dbReference type="EMBL" id="ALM13491.1"/>
    </source>
</evidence>
<dbReference type="InterPro" id="IPR055344">
    <property type="entry name" value="SecD_SecF_C_bact"/>
</dbReference>
<dbReference type="Gene3D" id="1.20.1640.10">
    <property type="entry name" value="Multidrug efflux transporter AcrB transmembrane domain"/>
    <property type="match status" value="1"/>
</dbReference>
<dbReference type="SUPFAM" id="SSF54534">
    <property type="entry name" value="FKBP-like"/>
    <property type="match status" value="1"/>
</dbReference>
<dbReference type="AlphaFoldDB" id="A0A0S1SLW5"/>
<feature type="transmembrane region" description="Helical" evidence="9">
    <location>
        <begin position="739"/>
        <end position="757"/>
    </location>
</feature>
<dbReference type="InterPro" id="IPR048634">
    <property type="entry name" value="SecD_SecF_C"/>
</dbReference>
<comment type="function">
    <text evidence="9">Part of the Sec protein translocase complex. Interacts with the SecYEG preprotein conducting channel. SecDF uses the proton motive force (PMF) to complete protein translocation after the ATP-dependent function of SecA.</text>
</comment>
<dbReference type="GO" id="GO:0043952">
    <property type="term" value="P:protein transport by the Sec complex"/>
    <property type="evidence" value="ECO:0007669"/>
    <property type="project" value="UniProtKB-UniRule"/>
</dbReference>
<dbReference type="PANTHER" id="PTHR30081">
    <property type="entry name" value="PROTEIN-EXPORT MEMBRANE PROTEIN SEC"/>
    <property type="match status" value="1"/>
</dbReference>
<keyword evidence="6 9" id="KW-1133">Transmembrane helix</keyword>
<evidence type="ECO:0000256" key="9">
    <source>
        <dbReference type="HAMAP-Rule" id="MF_01463"/>
    </source>
</evidence>
<dbReference type="Proteomes" id="UP000069135">
    <property type="component" value="Chromosome"/>
</dbReference>
<dbReference type="EMBL" id="CP013065">
    <property type="protein sequence ID" value="ALM13491.1"/>
    <property type="molecule type" value="Genomic_DNA"/>
</dbReference>
<accession>A0A0S1SU97</accession>
<dbReference type="Gene3D" id="3.30.1360.200">
    <property type="match status" value="1"/>
</dbReference>
<keyword evidence="8 9" id="KW-0472">Membrane</keyword>
<comment type="similarity">
    <text evidence="9">Belongs to the SecD/SecF family. SecD subfamily.</text>
</comment>
<evidence type="ECO:0000313" key="13">
    <source>
        <dbReference type="Proteomes" id="UP000069135"/>
    </source>
</evidence>
<evidence type="ECO:0000256" key="5">
    <source>
        <dbReference type="ARBA" id="ARBA00022927"/>
    </source>
</evidence>
<dbReference type="Gene3D" id="3.30.70.3220">
    <property type="match status" value="1"/>
</dbReference>
<dbReference type="InterPro" id="IPR054384">
    <property type="entry name" value="SecDF_P1_head"/>
</dbReference>
<keyword evidence="2 9" id="KW-0813">Transport</keyword>
<evidence type="ECO:0000256" key="2">
    <source>
        <dbReference type="ARBA" id="ARBA00022448"/>
    </source>
</evidence>
<dbReference type="GO" id="GO:0005886">
    <property type="term" value="C:plasma membrane"/>
    <property type="evidence" value="ECO:0007669"/>
    <property type="project" value="UniProtKB-SubCell"/>
</dbReference>
<evidence type="ECO:0000256" key="1">
    <source>
        <dbReference type="ARBA" id="ARBA00004651"/>
    </source>
</evidence>
<accession>A0A0S1SQB8</accession>
<accession>A0A0S1SI72</accession>
<dbReference type="InterPro" id="IPR005791">
    <property type="entry name" value="SecD"/>
</dbReference>
<keyword evidence="5 9" id="KW-0653">Protein transport</keyword>
<proteinExistence type="inferred from homology"/>
<evidence type="ECO:0000256" key="3">
    <source>
        <dbReference type="ARBA" id="ARBA00022475"/>
    </source>
</evidence>
<dbReference type="Pfam" id="PF22599">
    <property type="entry name" value="SecDF_P1_head"/>
    <property type="match status" value="1"/>
</dbReference>
<keyword evidence="4 9" id="KW-0812">Transmembrane</keyword>
<dbReference type="KEGG" id="prf:PeribacterA2_0821"/>
<accession>A0A0S1SLW5</accession>
<feature type="transmembrane region" description="Helical" evidence="9">
    <location>
        <begin position="7"/>
        <end position="25"/>
    </location>
</feature>
<reference evidence="12 13" key="2">
    <citation type="journal article" date="2016" name="PeerJ">
        <title>Analysis of five complete genome sequences for members of the class Peribacteria in the recently recognized Peregrinibacteria bacterial phylum.</title>
        <authorList>
            <person name="Anantharaman K."/>
            <person name="Brown C.T."/>
            <person name="Burstein D."/>
            <person name="Castelle C.J."/>
            <person name="Probst A.J."/>
            <person name="Thomas B.C."/>
            <person name="Williams K.H."/>
            <person name="Banfield J.F."/>
        </authorList>
    </citation>
    <scope>NUCLEOTIDE SEQUENCE [LARGE SCALE GENOMIC DNA]</scope>
    <source>
        <strain evidence="12">RIFOXYD1_FULL_PER-ii_59_16</strain>
    </source>
</reference>
<dbReference type="NCBIfam" id="TIGR01129">
    <property type="entry name" value="secD"/>
    <property type="match status" value="1"/>
</dbReference>
<sequence length="812" mass="87782">MESNRRFIWPVTVGLIGVCLLFITLPDSWKTWAPGLLRAPSFHFGLDLVGGTQLDFRISEQEMNDQIERLTTEIQQLKDAGAGSEKIYILEQQLQSTKQQQTSVVESIRTVLERRINALGVSEAVITPSYMGDERHLLVECPGVVDTQACIETVGKTIQLEFKEEFTEATAEFEKGVRERADASLRRITVSGSTLAVVGQDLGSTLGIAYSDQQWFFEKDLPQGLADIWSVPRGKVVKREGSIIVPQQDEQGQVTEKTVPGIFLAEVLQPRTQTGRVIQEAPTAFALLAKERGLTYTPHLETPLDAKVEPSLAGALQAMQPGDLRTVSVDETSAALLFLRALIPGQEQMEASHILISYKGAAAVGETVTRTKEEALQLAQDIKKQLDDGADFATLATQYSDDNGGKDGGSLGTFVRGAMVAPFEQAAFALPQAGISDPTETQFGYHVIRADRAAALSFSVASFDELRFSGLDAKTKADVAQAELQAGKVTQMEDAIALRTIFFSLLPTGWKDTTLTGKHFRSAVVTLDPTTNLPIVQIAFDDEGATLFQELTKNNVGKRIAIFVGGELISAPTVQQEIAGGTAIITGSGNFEEASQLAQDLNTGAIPAPIYLAGQHTIEATLGGEALAASLKAALIGIVLLMLYMILIYRFLGVLADVALLGYALLFVAILKLPLFFFSSQYIVLTLAGMAGIILSIGMAVDANVLIFERIKEELKKGKLVTTAVEIGFKRAWPSIRDGNASTLLTCAILFMIGTSVVRGFSITLGMGVLMSMFTAITVTRWLIRKTSHLAFAKNSRLLAGIRTSQQATPSL</sequence>
<dbReference type="GO" id="GO:0015450">
    <property type="term" value="F:protein-transporting ATPase activity"/>
    <property type="evidence" value="ECO:0007669"/>
    <property type="project" value="InterPro"/>
</dbReference>
<organism evidence="12 13">
    <name type="scientific">Candidatus Peribacter riflensis</name>
    <dbReference type="NCBI Taxonomy" id="1735162"/>
    <lineage>
        <taxon>Bacteria</taxon>
        <taxon>Candidatus Peregrinibacteriota</taxon>
        <taxon>Candidatus Peribacteria</taxon>
        <taxon>Candidatus Peribacterales</taxon>
        <taxon>Candidatus Peribacteraceae</taxon>
        <taxon>Candidatus Peribacter</taxon>
    </lineage>
</organism>
<feature type="domain" description="PpiC" evidence="11">
    <location>
        <begin position="346"/>
        <end position="452"/>
    </location>
</feature>
<evidence type="ECO:0000256" key="7">
    <source>
        <dbReference type="ARBA" id="ARBA00023010"/>
    </source>
</evidence>
<evidence type="ECO:0000256" key="4">
    <source>
        <dbReference type="ARBA" id="ARBA00022692"/>
    </source>
</evidence>
<dbReference type="NCBIfam" id="TIGR00916">
    <property type="entry name" value="2A0604s01"/>
    <property type="match status" value="1"/>
</dbReference>
<dbReference type="PANTHER" id="PTHR30081:SF1">
    <property type="entry name" value="PROTEIN TRANSLOCASE SUBUNIT SECD"/>
    <property type="match status" value="1"/>
</dbReference>
<comment type="subcellular location">
    <subcellularLocation>
        <location evidence="1 9">Cell membrane</location>
        <topology evidence="1 9">Multi-pass membrane protein</topology>
    </subcellularLocation>
</comment>
<dbReference type="Pfam" id="PF21760">
    <property type="entry name" value="SecD_1st"/>
    <property type="match status" value="1"/>
</dbReference>
<dbReference type="PROSITE" id="PS50198">
    <property type="entry name" value="PPIC_PPIASE_2"/>
    <property type="match status" value="1"/>
</dbReference>
<evidence type="ECO:0000259" key="11">
    <source>
        <dbReference type="PROSITE" id="PS50198"/>
    </source>
</evidence>
<keyword evidence="10" id="KW-0413">Isomerase</keyword>
<dbReference type="InterPro" id="IPR048631">
    <property type="entry name" value="SecD_1st"/>
</dbReference>
<evidence type="ECO:0000256" key="10">
    <source>
        <dbReference type="PROSITE-ProRule" id="PRU00278"/>
    </source>
</evidence>
<dbReference type="InterPro" id="IPR000297">
    <property type="entry name" value="PPIase_PpiC"/>
</dbReference>
<feature type="transmembrane region" description="Helical" evidence="9">
    <location>
        <begin position="654"/>
        <end position="677"/>
    </location>
</feature>
<dbReference type="Pfam" id="PF02355">
    <property type="entry name" value="SecD_SecF_C"/>
    <property type="match status" value="1"/>
</dbReference>
<dbReference type="GO" id="GO:0003755">
    <property type="term" value="F:peptidyl-prolyl cis-trans isomerase activity"/>
    <property type="evidence" value="ECO:0007669"/>
    <property type="project" value="UniProtKB-KW"/>
</dbReference>
<reference evidence="13" key="1">
    <citation type="submission" date="2015-10" db="EMBL/GenBank/DDBJ databases">
        <title>Analysis of five complete genome sequences for members of the class Peribacteria in the recently recognized Peregrinibacteria bacterial phylum.</title>
        <authorList>
            <person name="Anantharaman K."/>
            <person name="Brown C.T."/>
            <person name="Burstein D."/>
            <person name="Castelle C.J."/>
            <person name="Probst A.J."/>
            <person name="Thomas B.C."/>
            <person name="Williams K.H."/>
            <person name="Banfield J.F."/>
        </authorList>
    </citation>
    <scope>NUCLEOTIDE SEQUENCE [LARGE SCALE GENOMIC DNA]</scope>
</reference>
<dbReference type="STRING" id="1735162.PeribacterB2_0823"/>
<dbReference type="PATRIC" id="fig|1735161.3.peg.801"/>
<feature type="transmembrane region" description="Helical" evidence="9">
    <location>
        <begin position="626"/>
        <end position="647"/>
    </location>
</feature>
<gene>
    <name evidence="9" type="primary">secD</name>
    <name evidence="12" type="ORF">PeribacterD1_0822</name>
</gene>
<name>A0A0S1SLW5_9BACT</name>